<evidence type="ECO:0000313" key="2">
    <source>
        <dbReference type="Proteomes" id="UP001500383"/>
    </source>
</evidence>
<reference evidence="1 2" key="1">
    <citation type="journal article" date="2019" name="Int. J. Syst. Evol. Microbiol.">
        <title>The Global Catalogue of Microorganisms (GCM) 10K type strain sequencing project: providing services to taxonomists for standard genome sequencing and annotation.</title>
        <authorList>
            <consortium name="The Broad Institute Genomics Platform"/>
            <consortium name="The Broad Institute Genome Sequencing Center for Infectious Disease"/>
            <person name="Wu L."/>
            <person name="Ma J."/>
        </authorList>
    </citation>
    <scope>NUCLEOTIDE SEQUENCE [LARGE SCALE GENOMIC DNA]</scope>
    <source>
        <strain evidence="1 2">JCM 16002</strain>
    </source>
</reference>
<dbReference type="EMBL" id="BAAAQG010000021">
    <property type="protein sequence ID" value="GAA1718711.1"/>
    <property type="molecule type" value="Genomic_DNA"/>
</dbReference>
<gene>
    <name evidence="1" type="ORF">GCM10009831_30880</name>
</gene>
<organism evidence="1 2">
    <name type="scientific">Dietzia cercidiphylli</name>
    <dbReference type="NCBI Taxonomy" id="498199"/>
    <lineage>
        <taxon>Bacteria</taxon>
        <taxon>Bacillati</taxon>
        <taxon>Actinomycetota</taxon>
        <taxon>Actinomycetes</taxon>
        <taxon>Mycobacteriales</taxon>
        <taxon>Dietziaceae</taxon>
        <taxon>Dietzia</taxon>
    </lineage>
</organism>
<keyword evidence="2" id="KW-1185">Reference proteome</keyword>
<proteinExistence type="predicted"/>
<sequence>MSPEERAVATSAIRLMQGVVYQESDAWEDLLRHRGAVRDHFAVIGLDVVIDDDEGYAYLRTSEPEDGDEPLPRVIRRRALTYADSLLLVLLRKRMVEFESAGDQGQLVLTQDEIIEMVQLFLARSTDEARVLKQVDTSINRLVSMGFLRQLKGRRDTWEVRRILKAYVDGQTLSDFSAKLAEYADGGADDE</sequence>
<dbReference type="Pfam" id="PF13835">
    <property type="entry name" value="DUF4194"/>
    <property type="match status" value="1"/>
</dbReference>
<dbReference type="Proteomes" id="UP001500383">
    <property type="component" value="Unassembled WGS sequence"/>
</dbReference>
<evidence type="ECO:0000313" key="1">
    <source>
        <dbReference type="EMBL" id="GAA1718711.1"/>
    </source>
</evidence>
<dbReference type="RefSeq" id="WP_338404145.1">
    <property type="nucleotide sequence ID" value="NZ_BAAAQG010000021.1"/>
</dbReference>
<name>A0ABN2J607_9ACTN</name>
<accession>A0ABN2J607</accession>
<protein>
    <submittedName>
        <fullName evidence="1">DUF4194 domain-containing protein</fullName>
    </submittedName>
</protein>
<dbReference type="InterPro" id="IPR025449">
    <property type="entry name" value="JetB"/>
</dbReference>
<comment type="caution">
    <text evidence="1">The sequence shown here is derived from an EMBL/GenBank/DDBJ whole genome shotgun (WGS) entry which is preliminary data.</text>
</comment>